<feature type="compositionally biased region" description="Basic and acidic residues" evidence="1">
    <location>
        <begin position="179"/>
        <end position="202"/>
    </location>
</feature>
<proteinExistence type="predicted"/>
<evidence type="ECO:0000313" key="2">
    <source>
        <dbReference type="EMBL" id="CAA9518452.1"/>
    </source>
</evidence>
<feature type="compositionally biased region" description="Basic and acidic residues" evidence="1">
    <location>
        <begin position="234"/>
        <end position="244"/>
    </location>
</feature>
<feature type="compositionally biased region" description="Basic and acidic residues" evidence="1">
    <location>
        <begin position="20"/>
        <end position="29"/>
    </location>
</feature>
<protein>
    <submittedName>
        <fullName evidence="2">ABC transporter, permease protein 1 (Cluster 1, maltose/g3p/polyamine/iron)</fullName>
    </submittedName>
</protein>
<feature type="non-terminal residue" evidence="2">
    <location>
        <position position="1"/>
    </location>
</feature>
<dbReference type="AlphaFoldDB" id="A0A6J4TBN7"/>
<dbReference type="EMBL" id="CADCWC010000007">
    <property type="protein sequence ID" value="CAA9518452.1"/>
    <property type="molecule type" value="Genomic_DNA"/>
</dbReference>
<feature type="compositionally biased region" description="Basic residues" evidence="1">
    <location>
        <begin position="214"/>
        <end position="226"/>
    </location>
</feature>
<feature type="compositionally biased region" description="Basic residues" evidence="1">
    <location>
        <begin position="8"/>
        <end position="19"/>
    </location>
</feature>
<feature type="region of interest" description="Disordered" evidence="1">
    <location>
        <begin position="169"/>
        <end position="244"/>
    </location>
</feature>
<organism evidence="2">
    <name type="scientific">uncultured Thermoleophilia bacterium</name>
    <dbReference type="NCBI Taxonomy" id="1497501"/>
    <lineage>
        <taxon>Bacteria</taxon>
        <taxon>Bacillati</taxon>
        <taxon>Actinomycetota</taxon>
        <taxon>Thermoleophilia</taxon>
        <taxon>environmental samples</taxon>
    </lineage>
</organism>
<sequence length="321" mass="36037">GRQVTGHHPGRPHRGAPGRRRVEAPDRAAARAAEDLVGLRVHRARAADDPGLHGLRDRVLVLDQLPGLGARQRRAAVRRARELPRPGRRPALRPGARQHRVLHVPVRAARHDRRTVPGAAPEQGDARPRHVPGAVLLPLDHALRDRRDHLEVDLQRRLRVDELLPGQARDHRRPVALARRPEPGHAGDHPDERLGGRGRDDDPLPGGAPGHLRGPLRRRQGRRRRAVAPPALHHVPDARPDHRLPVRGRRDRLVPDLRADLRDDERRAARPHDHHRVLHLPERLQVLRHGLRVGDLVRAVRAPADVHRPPVPALAPLRHPV</sequence>
<accession>A0A6J4TBN7</accession>
<gene>
    <name evidence="2" type="ORF">AVDCRST_MAG79-57</name>
</gene>
<feature type="region of interest" description="Disordered" evidence="1">
    <location>
        <begin position="1"/>
        <end position="29"/>
    </location>
</feature>
<name>A0A6J4TBN7_9ACTN</name>
<evidence type="ECO:0000256" key="1">
    <source>
        <dbReference type="SAM" id="MobiDB-lite"/>
    </source>
</evidence>
<reference evidence="2" key="1">
    <citation type="submission" date="2020-02" db="EMBL/GenBank/DDBJ databases">
        <authorList>
            <person name="Meier V. D."/>
        </authorList>
    </citation>
    <scope>NUCLEOTIDE SEQUENCE</scope>
    <source>
        <strain evidence="2">AVDCRST_MAG79</strain>
    </source>
</reference>
<feature type="non-terminal residue" evidence="2">
    <location>
        <position position="321"/>
    </location>
</feature>
<feature type="region of interest" description="Disordered" evidence="1">
    <location>
        <begin position="107"/>
        <end position="131"/>
    </location>
</feature>